<dbReference type="Gene3D" id="3.10.10.10">
    <property type="entry name" value="HIV Type 1 Reverse Transcriptase, subunit A, domain 1"/>
    <property type="match status" value="1"/>
</dbReference>
<dbReference type="InterPro" id="IPR043502">
    <property type="entry name" value="DNA/RNA_pol_sf"/>
</dbReference>
<gene>
    <name evidence="1" type="ORF">NOO_LOCUS12042</name>
</gene>
<dbReference type="PANTHER" id="PTHR47331">
    <property type="entry name" value="PHD-TYPE DOMAIN-CONTAINING PROTEIN"/>
    <property type="match status" value="1"/>
</dbReference>
<dbReference type="PANTHER" id="PTHR47331:SF1">
    <property type="entry name" value="GAG-LIKE PROTEIN"/>
    <property type="match status" value="1"/>
</dbReference>
<dbReference type="AlphaFoldDB" id="A0A3P7MN97"/>
<dbReference type="Proteomes" id="UP000271087">
    <property type="component" value="Unassembled WGS sequence"/>
</dbReference>
<dbReference type="OrthoDB" id="5920525at2759"/>
<sequence length="522" mass="60408">MAGHWQKPDIIIGVDYFFKFIQFNKTHAMNSGFSLVNSIVGAMVAGSGYISKFRERDYKELFNSSDLIAYAGWSNKQSSNNTSNTNTENSNIQSENNEIVKPTKTTNPDIDRFWKLEIIGVQEDPNLHDDEHVLERLRESIKKVNDRYQVAWPWKETNFKLNDNLEQLQFNIIEKVSPEMDQVGIIHYLPHHEVVTPSKATTKIRIVYDASSHTRGMKSLNDVIHRGPITLPDLVGILLRFRMMKNVIVADIEKAYLQLELLPTERNCTRFLWLKDIRGQVTEDNVEHYRFQRVLFGVISSPFHLSATLNYHLKNHGSKLAREISKNLYVDNIKLSTKDTYEALANYKEMKTIFGDASMNIREFLSNDKEFNATIPKQDRAEEIQIKKILGIYWNPNPNVIQINAKPWKDDREPTKRTIFQFLASQYDSLGFLTPCILPIKLFLQSLWKKQIRWDQALKAYADAVYAKQEKKVSLIFAKSRIAPTKGTTVPRLELLAVLIGVRATQFVTRQMELEHSEVIVR</sequence>
<proteinExistence type="predicted"/>
<organism evidence="1 2">
    <name type="scientific">Onchocerca ochengi</name>
    <name type="common">Filarial nematode worm</name>
    <dbReference type="NCBI Taxonomy" id="42157"/>
    <lineage>
        <taxon>Eukaryota</taxon>
        <taxon>Metazoa</taxon>
        <taxon>Ecdysozoa</taxon>
        <taxon>Nematoda</taxon>
        <taxon>Chromadorea</taxon>
        <taxon>Rhabditida</taxon>
        <taxon>Spirurina</taxon>
        <taxon>Spiruromorpha</taxon>
        <taxon>Filarioidea</taxon>
        <taxon>Onchocercidae</taxon>
        <taxon>Onchocerca</taxon>
    </lineage>
</organism>
<dbReference type="Pfam" id="PF05380">
    <property type="entry name" value="Peptidase_A17"/>
    <property type="match status" value="1"/>
</dbReference>
<dbReference type="Gene3D" id="3.30.70.270">
    <property type="match status" value="1"/>
</dbReference>
<name>A0A3P7MN97_ONCOC</name>
<protein>
    <recommendedName>
        <fullName evidence="3">Peptidase aspartic putative domain-containing protein</fullName>
    </recommendedName>
</protein>
<reference evidence="1 2" key="1">
    <citation type="submission" date="2018-08" db="EMBL/GenBank/DDBJ databases">
        <authorList>
            <person name="Laetsch R D."/>
            <person name="Stevens L."/>
            <person name="Kumar S."/>
            <person name="Blaxter L. M."/>
        </authorList>
    </citation>
    <scope>NUCLEOTIDE SEQUENCE [LARGE SCALE GENOMIC DNA]</scope>
</reference>
<dbReference type="InterPro" id="IPR043128">
    <property type="entry name" value="Rev_trsase/Diguanyl_cyclase"/>
</dbReference>
<evidence type="ECO:0000313" key="2">
    <source>
        <dbReference type="Proteomes" id="UP000271087"/>
    </source>
</evidence>
<feature type="non-terminal residue" evidence="1">
    <location>
        <position position="522"/>
    </location>
</feature>
<keyword evidence="2" id="KW-1185">Reference proteome</keyword>
<dbReference type="SUPFAM" id="SSF56672">
    <property type="entry name" value="DNA/RNA polymerases"/>
    <property type="match status" value="1"/>
</dbReference>
<evidence type="ECO:0000313" key="1">
    <source>
        <dbReference type="EMBL" id="VDM97881.1"/>
    </source>
</evidence>
<evidence type="ECO:0008006" key="3">
    <source>
        <dbReference type="Google" id="ProtNLM"/>
    </source>
</evidence>
<accession>A0A3P7MN97</accession>
<dbReference type="EMBL" id="UYRW01009502">
    <property type="protein sequence ID" value="VDM97881.1"/>
    <property type="molecule type" value="Genomic_DNA"/>
</dbReference>
<dbReference type="InterPro" id="IPR008042">
    <property type="entry name" value="Retrotrans_Pao"/>
</dbReference>